<dbReference type="GO" id="GO:0005829">
    <property type="term" value="C:cytosol"/>
    <property type="evidence" value="ECO:0007669"/>
    <property type="project" value="GOC"/>
</dbReference>
<gene>
    <name evidence="10" type="ORF">Kpol_1006p1</name>
</gene>
<name>A7TQ37_VANPO</name>
<dbReference type="GO" id="GO:0005794">
    <property type="term" value="C:Golgi apparatus"/>
    <property type="evidence" value="ECO:0007669"/>
    <property type="project" value="UniProtKB-SubCell"/>
</dbReference>
<evidence type="ECO:0000256" key="1">
    <source>
        <dbReference type="ARBA" id="ARBA00004393"/>
    </source>
</evidence>
<evidence type="ECO:0000256" key="2">
    <source>
        <dbReference type="ARBA" id="ARBA00008251"/>
    </source>
</evidence>
<evidence type="ECO:0000259" key="9">
    <source>
        <dbReference type="SMART" id="SM00602"/>
    </source>
</evidence>
<dbReference type="InterPro" id="IPR006581">
    <property type="entry name" value="VPS10"/>
</dbReference>
<evidence type="ECO:0000256" key="8">
    <source>
        <dbReference type="SAM" id="SignalP"/>
    </source>
</evidence>
<dbReference type="InterPro" id="IPR050310">
    <property type="entry name" value="VPS10-sortilin"/>
</dbReference>
<keyword evidence="7" id="KW-0325">Glycoprotein</keyword>
<evidence type="ECO:0000256" key="4">
    <source>
        <dbReference type="ARBA" id="ARBA00022729"/>
    </source>
</evidence>
<dbReference type="eggNOG" id="KOG3511">
    <property type="taxonomic scope" value="Eukaryota"/>
</dbReference>
<dbReference type="InterPro" id="IPR031778">
    <property type="entry name" value="Sortilin_N"/>
</dbReference>
<evidence type="ECO:0000313" key="10">
    <source>
        <dbReference type="EMBL" id="EDO15605.1"/>
    </source>
</evidence>
<dbReference type="OrthoDB" id="443634at2759"/>
<sequence>MLLSQWLLTTCILISSYVQAADQFKPKVVRTESRDWFAIYPFDDSTVLLKNEDTLLSISDNNGETWRAVEGINDAMWCYVDKQYPKTRAFVSSKVGNKIYMTEDQGKTWTTVKINAKEYSNGGKSELNCDLVSHPTKPEILLAECYVCDYDQGQSSENITKRSISSLLDNVLNSITRDPTCRDEVFISTNSGKDFTKLNIDLKESEESNLLFTELDCEFAIATKQSKNIDEDSTIYCIRKHFYGHESNDENETRYLVSSFVKTSNWGKTFEELPELKGYLVNYFEAFDSQLLVITQDDAYNRHSTQKVWISKDFKTFKEAHIPTQLRFMINGLISEDSVGRLTMPILRSIHDKKDSSDKNEDNKKMHHTGNIVSDILISDSRGTKFTFVEWMNSDDIFSREISSFKSLKGTLFGYTQEYPNYGNEGSDFKVRLKSKVSVDNGNTWSNLKIVDPENKSKYSCNIDIPESCSLNIMSMFGNTKFMTAGIMMVNGAVSDGGRSSWSELNTFISRDGGLTWKLAFEFQTITAFGDYGNVIVAVPYDPESDDDSQSEFYYSLDQGTTWTEYQLEKTILPMQLISTTPDGSGLTFILNGLNMDSSGGSRWRWNDKKETNFVYSLDFSDAFEGKACVDSDLEKWYIAGGNCINGAKYSFDRRKADSKCLMRKLYEDLAYTEEICEKCSDDDYECSYEFVKDSSGKCVADFELLSLSGSCAKAKNGKISLKPKQRIVNTLCKVDMKIEDVLVPCTEVDSPENPDNIITVSENKFDSALLTYKYFDTASDESLLMMTLDNEVYVSHDGGKNIKKVNTNREKIVEIVFNPFYSKDAYLFGRDGGLYITHDRGQTFTKSQLPETRQLGLKLEFHATKQNTFIYYGGKDCDSMFSEKCHAVAYITTDGGETFSEMLNNGIHCKFSGSTFKDPYNEDQIICQILDSSNGKKKLVSSTNFFKSDSQTETLFEEVIGFMSTG</sequence>
<dbReference type="SMART" id="SM00602">
    <property type="entry name" value="VPS10"/>
    <property type="match status" value="1"/>
</dbReference>
<dbReference type="Proteomes" id="UP000000267">
    <property type="component" value="Unassembled WGS sequence"/>
</dbReference>
<reference evidence="10 11" key="1">
    <citation type="journal article" date="2007" name="Proc. Natl. Acad. Sci. U.S.A.">
        <title>Independent sorting-out of thousands of duplicated gene pairs in two yeast species descended from a whole-genome duplication.</title>
        <authorList>
            <person name="Scannell D.R."/>
            <person name="Frank A.C."/>
            <person name="Conant G.C."/>
            <person name="Byrne K.P."/>
            <person name="Woolfit M."/>
            <person name="Wolfe K.H."/>
        </authorList>
    </citation>
    <scope>NUCLEOTIDE SEQUENCE [LARGE SCALE GENOMIC DNA]</scope>
    <source>
        <strain evidence="11">ATCC 22028 / DSM 70294 / BCRC 21397 / CBS 2163 / NBRC 10782 / NRRL Y-8283 / UCD 57-17</strain>
    </source>
</reference>
<dbReference type="KEGG" id="vpo:Kpol_1006p1"/>
<dbReference type="GO" id="GO:0006896">
    <property type="term" value="P:Golgi to vacuole transport"/>
    <property type="evidence" value="ECO:0007669"/>
    <property type="project" value="TreeGrafter"/>
</dbReference>
<feature type="domain" description="VPS10" evidence="9">
    <location>
        <begin position="45"/>
        <end position="751"/>
    </location>
</feature>
<evidence type="ECO:0000256" key="7">
    <source>
        <dbReference type="ARBA" id="ARBA00023180"/>
    </source>
</evidence>
<dbReference type="InterPro" id="IPR036278">
    <property type="entry name" value="Sialidase_sf"/>
</dbReference>
<dbReference type="InParanoid" id="A7TQ37"/>
<dbReference type="Gene3D" id="2.130.10.10">
    <property type="entry name" value="YVTN repeat-like/Quinoprotein amine dehydrogenase"/>
    <property type="match status" value="2"/>
</dbReference>
<dbReference type="Pfam" id="PF15901">
    <property type="entry name" value="Sortilin_C"/>
    <property type="match status" value="1"/>
</dbReference>
<dbReference type="PhylomeDB" id="A7TQ37"/>
<dbReference type="RefSeq" id="XP_001643463.1">
    <property type="nucleotide sequence ID" value="XM_001643413.1"/>
</dbReference>
<dbReference type="Pfam" id="PF15902">
    <property type="entry name" value="Sortilin-Vps10"/>
    <property type="match status" value="2"/>
</dbReference>
<dbReference type="FunCoup" id="A7TQ37">
    <property type="interactions" value="246"/>
</dbReference>
<keyword evidence="11" id="KW-1185">Reference proteome</keyword>
<feature type="signal peptide" evidence="8">
    <location>
        <begin position="1"/>
        <end position="20"/>
    </location>
</feature>
<dbReference type="STRING" id="436907.A7TQ37"/>
<dbReference type="Gene3D" id="2.120.10.10">
    <property type="match status" value="1"/>
</dbReference>
<dbReference type="PANTHER" id="PTHR12106:SF27">
    <property type="entry name" value="SORTILIN-RELATED RECEPTOR"/>
    <property type="match status" value="1"/>
</dbReference>
<protein>
    <recommendedName>
        <fullName evidence="9">VPS10 domain-containing protein</fullName>
    </recommendedName>
</protein>
<keyword evidence="5" id="KW-0677">Repeat</keyword>
<organism evidence="11">
    <name type="scientific">Vanderwaltozyma polyspora (strain ATCC 22028 / DSM 70294 / BCRC 21397 / CBS 2163 / NBRC 10782 / NRRL Y-8283 / UCD 57-17)</name>
    <name type="common">Kluyveromyces polysporus</name>
    <dbReference type="NCBI Taxonomy" id="436907"/>
    <lineage>
        <taxon>Eukaryota</taxon>
        <taxon>Fungi</taxon>
        <taxon>Dikarya</taxon>
        <taxon>Ascomycota</taxon>
        <taxon>Saccharomycotina</taxon>
        <taxon>Saccharomycetes</taxon>
        <taxon>Saccharomycetales</taxon>
        <taxon>Saccharomycetaceae</taxon>
        <taxon>Vanderwaltozyma</taxon>
    </lineage>
</organism>
<keyword evidence="3" id="KW-0812">Transmembrane</keyword>
<dbReference type="InterPro" id="IPR031777">
    <property type="entry name" value="Sortilin_C"/>
</dbReference>
<dbReference type="SUPFAM" id="SSF50939">
    <property type="entry name" value="Sialidases"/>
    <property type="match status" value="1"/>
</dbReference>
<dbReference type="PANTHER" id="PTHR12106">
    <property type="entry name" value="SORTILIN RELATED"/>
    <property type="match status" value="1"/>
</dbReference>
<dbReference type="CDD" id="cd15482">
    <property type="entry name" value="Sialidase_non-viral"/>
    <property type="match status" value="1"/>
</dbReference>
<evidence type="ECO:0000256" key="5">
    <source>
        <dbReference type="ARBA" id="ARBA00022737"/>
    </source>
</evidence>
<dbReference type="GO" id="GO:0006623">
    <property type="term" value="P:protein targeting to vacuole"/>
    <property type="evidence" value="ECO:0007669"/>
    <property type="project" value="TreeGrafter"/>
</dbReference>
<comment type="subcellular location">
    <subcellularLocation>
        <location evidence="1">Golgi apparatus</location>
        <location evidence="1">trans-Golgi network membrane</location>
        <topology evidence="1">Single-pass type I membrane protein</topology>
    </subcellularLocation>
</comment>
<dbReference type="GO" id="GO:0016020">
    <property type="term" value="C:membrane"/>
    <property type="evidence" value="ECO:0007669"/>
    <property type="project" value="InterPro"/>
</dbReference>
<accession>A7TQ37</accession>
<dbReference type="GO" id="GO:0006895">
    <property type="term" value="P:Golgi to endosome transport"/>
    <property type="evidence" value="ECO:0007669"/>
    <property type="project" value="TreeGrafter"/>
</dbReference>
<dbReference type="SUPFAM" id="SSF110296">
    <property type="entry name" value="Oligoxyloglucan reducing end-specific cellobiohydrolase"/>
    <property type="match status" value="1"/>
</dbReference>
<dbReference type="AlphaFoldDB" id="A7TQ37"/>
<dbReference type="InterPro" id="IPR015943">
    <property type="entry name" value="WD40/YVTN_repeat-like_dom_sf"/>
</dbReference>
<evidence type="ECO:0000313" key="11">
    <source>
        <dbReference type="Proteomes" id="UP000000267"/>
    </source>
</evidence>
<dbReference type="GeneID" id="5543706"/>
<feature type="chain" id="PRO_5002715818" description="VPS10 domain-containing protein" evidence="8">
    <location>
        <begin position="21"/>
        <end position="967"/>
    </location>
</feature>
<dbReference type="EMBL" id="DS480452">
    <property type="protein sequence ID" value="EDO15605.1"/>
    <property type="molecule type" value="Genomic_DNA"/>
</dbReference>
<dbReference type="Gene3D" id="3.30.60.270">
    <property type="match status" value="1"/>
</dbReference>
<comment type="similarity">
    <text evidence="2">Belongs to the VPS10-related sortilin family.</text>
</comment>
<dbReference type="OMA" id="VENIWVF"/>
<dbReference type="HOGENOM" id="CLU_000700_0_1_1"/>
<feature type="non-terminal residue" evidence="10">
    <location>
        <position position="967"/>
    </location>
</feature>
<keyword evidence="4 8" id="KW-0732">Signal</keyword>
<keyword evidence="6" id="KW-0472">Membrane</keyword>
<evidence type="ECO:0000256" key="3">
    <source>
        <dbReference type="ARBA" id="ARBA00022692"/>
    </source>
</evidence>
<proteinExistence type="inferred from homology"/>
<evidence type="ECO:0000256" key="6">
    <source>
        <dbReference type="ARBA" id="ARBA00023136"/>
    </source>
</evidence>